<dbReference type="EMBL" id="JARKIB010000014">
    <property type="protein sequence ID" value="KAJ7772321.1"/>
    <property type="molecule type" value="Genomic_DNA"/>
</dbReference>
<feature type="compositionally biased region" description="Low complexity" evidence="1">
    <location>
        <begin position="19"/>
        <end position="30"/>
    </location>
</feature>
<feature type="region of interest" description="Disordered" evidence="1">
    <location>
        <begin position="333"/>
        <end position="365"/>
    </location>
</feature>
<feature type="compositionally biased region" description="Low complexity" evidence="1">
    <location>
        <begin position="472"/>
        <end position="481"/>
    </location>
</feature>
<organism evidence="2 3">
    <name type="scientific">Mycena metata</name>
    <dbReference type="NCBI Taxonomy" id="1033252"/>
    <lineage>
        <taxon>Eukaryota</taxon>
        <taxon>Fungi</taxon>
        <taxon>Dikarya</taxon>
        <taxon>Basidiomycota</taxon>
        <taxon>Agaricomycotina</taxon>
        <taxon>Agaricomycetes</taxon>
        <taxon>Agaricomycetidae</taxon>
        <taxon>Agaricales</taxon>
        <taxon>Marasmiineae</taxon>
        <taxon>Mycenaceae</taxon>
        <taxon>Mycena</taxon>
    </lineage>
</organism>
<comment type="caution">
    <text evidence="2">The sequence shown here is derived from an EMBL/GenBank/DDBJ whole genome shotgun (WGS) entry which is preliminary data.</text>
</comment>
<evidence type="ECO:0000313" key="2">
    <source>
        <dbReference type="EMBL" id="KAJ7772321.1"/>
    </source>
</evidence>
<sequence length="891" mass="98735">MSRTEPSTQSVDPPSMVKTEFFSTATTAETPAQGSTHVPSDVAHDAGSPEPALDPTSPAGRNPDMHHSTLFGAGASTREPSSESDIELTPASGEVPEEGVLTAFPLPTVDSLGVGPGPRTKVFVPLPADYQSVGSASRAHLRFEEAQSAGEYRRARMLDNTEARAHHIPVAMNNSASAYASGLGGHRDVLSEFADSAEDVIREIIDGKVGTRIPLPPDVRSPKVAEPHKYRGQDDHELFTMDFLEKLLGWYRSNNYGGGDLNYYRVVLLQNYLEGDAHRWRPATGWSTRQYRRQCASSSWNYYRLGSLVWEVDLALKEEEATRKATASLISASPCDATRNAPRDTRPRDGPRVEKDASGRKTTQANGCYNCGGTDHFARDKKCPNYPGGNVLESYSDEDTDEETDRSASASEDDDANTAPDLDELLAMAEKEEDLVGERMAAMGTSVRTRRFYSMRIVEAGELGESSDEESSITASSVPPSEESELSEGRPPLYDKDGITLGGYNQGPNCIVCSDCARVIRSVRATAENRLVMDQDYSVCKHIAHLQHQSTAVEVNAPRMGIIPLAPSGDSPDRVEGEFEGYELNWLGEPDFDVGIIIDITVPITAGCESVQEEIRDHELARANAGLRPLTALEYDANLRWLTKYRDYTPSHDELAIAEWKEKTDDKLLNHPVYGSGARALELLAELRDLKEDDRRVRDQGKRPWEQEIAQQAISRELGDWAVVHESHLRAQARLRQAVMTRRLSQRVADVLERIVPERANPSSRMAAQIRWNEAYREASELSASLSWALAQLQAEHISAVDLRDEAKASILASRAEGSRFSRSPEVFPRLPPKGVIVRGQENVGVLPADEAQYWVLEGQREILYRRVRRPCSRNSRFRIGKHRRPPNVPT</sequence>
<name>A0AAD7JV04_9AGAR</name>
<dbReference type="AlphaFoldDB" id="A0AAD7JV04"/>
<evidence type="ECO:0000256" key="1">
    <source>
        <dbReference type="SAM" id="MobiDB-lite"/>
    </source>
</evidence>
<feature type="region of interest" description="Disordered" evidence="1">
    <location>
        <begin position="1"/>
        <end position="94"/>
    </location>
</feature>
<feature type="compositionally biased region" description="Polar residues" evidence="1">
    <location>
        <begin position="1"/>
        <end position="12"/>
    </location>
</feature>
<dbReference type="Proteomes" id="UP001215598">
    <property type="component" value="Unassembled WGS sequence"/>
</dbReference>
<gene>
    <name evidence="2" type="ORF">B0H16DRAFT_1769073</name>
</gene>
<accession>A0AAD7JV04</accession>
<keyword evidence="3" id="KW-1185">Reference proteome</keyword>
<feature type="region of interest" description="Disordered" evidence="1">
    <location>
        <begin position="380"/>
        <end position="419"/>
    </location>
</feature>
<feature type="region of interest" description="Disordered" evidence="1">
    <location>
        <begin position="462"/>
        <end position="492"/>
    </location>
</feature>
<protein>
    <submittedName>
        <fullName evidence="2">Uncharacterized protein</fullName>
    </submittedName>
</protein>
<reference evidence="2" key="1">
    <citation type="submission" date="2023-03" db="EMBL/GenBank/DDBJ databases">
        <title>Massive genome expansion in bonnet fungi (Mycena s.s.) driven by repeated elements and novel gene families across ecological guilds.</title>
        <authorList>
            <consortium name="Lawrence Berkeley National Laboratory"/>
            <person name="Harder C.B."/>
            <person name="Miyauchi S."/>
            <person name="Viragh M."/>
            <person name="Kuo A."/>
            <person name="Thoen E."/>
            <person name="Andreopoulos B."/>
            <person name="Lu D."/>
            <person name="Skrede I."/>
            <person name="Drula E."/>
            <person name="Henrissat B."/>
            <person name="Morin E."/>
            <person name="Kohler A."/>
            <person name="Barry K."/>
            <person name="LaButti K."/>
            <person name="Morin E."/>
            <person name="Salamov A."/>
            <person name="Lipzen A."/>
            <person name="Mereny Z."/>
            <person name="Hegedus B."/>
            <person name="Baldrian P."/>
            <person name="Stursova M."/>
            <person name="Weitz H."/>
            <person name="Taylor A."/>
            <person name="Grigoriev I.V."/>
            <person name="Nagy L.G."/>
            <person name="Martin F."/>
            <person name="Kauserud H."/>
        </authorList>
    </citation>
    <scope>NUCLEOTIDE SEQUENCE</scope>
    <source>
        <strain evidence="2">CBHHK182m</strain>
    </source>
</reference>
<proteinExistence type="predicted"/>
<feature type="compositionally biased region" description="Acidic residues" evidence="1">
    <location>
        <begin position="395"/>
        <end position="404"/>
    </location>
</feature>
<feature type="compositionally biased region" description="Basic and acidic residues" evidence="1">
    <location>
        <begin position="341"/>
        <end position="359"/>
    </location>
</feature>
<evidence type="ECO:0000313" key="3">
    <source>
        <dbReference type="Proteomes" id="UP001215598"/>
    </source>
</evidence>